<keyword evidence="3" id="KW-1185">Reference proteome</keyword>
<dbReference type="Proteomes" id="UP000054359">
    <property type="component" value="Unassembled WGS sequence"/>
</dbReference>
<keyword evidence="1" id="KW-0732">Signal</keyword>
<dbReference type="EMBL" id="KK120305">
    <property type="protein sequence ID" value="KFM78012.1"/>
    <property type="molecule type" value="Genomic_DNA"/>
</dbReference>
<organism evidence="2 3">
    <name type="scientific">Stegodyphus mimosarum</name>
    <name type="common">African social velvet spider</name>
    <dbReference type="NCBI Taxonomy" id="407821"/>
    <lineage>
        <taxon>Eukaryota</taxon>
        <taxon>Metazoa</taxon>
        <taxon>Ecdysozoa</taxon>
        <taxon>Arthropoda</taxon>
        <taxon>Chelicerata</taxon>
        <taxon>Arachnida</taxon>
        <taxon>Araneae</taxon>
        <taxon>Araneomorphae</taxon>
        <taxon>Entelegynae</taxon>
        <taxon>Eresoidea</taxon>
        <taxon>Eresidae</taxon>
        <taxon>Stegodyphus</taxon>
    </lineage>
</organism>
<evidence type="ECO:0000313" key="2">
    <source>
        <dbReference type="EMBL" id="KFM78012.1"/>
    </source>
</evidence>
<dbReference type="AlphaFoldDB" id="A0A087UKX3"/>
<accession>A0A087UKX3</accession>
<feature type="signal peptide" evidence="1">
    <location>
        <begin position="1"/>
        <end position="25"/>
    </location>
</feature>
<reference evidence="2 3" key="1">
    <citation type="submission" date="2013-11" db="EMBL/GenBank/DDBJ databases">
        <title>Genome sequencing of Stegodyphus mimosarum.</title>
        <authorList>
            <person name="Bechsgaard J."/>
        </authorList>
    </citation>
    <scope>NUCLEOTIDE SEQUENCE [LARGE SCALE GENOMIC DNA]</scope>
</reference>
<proteinExistence type="predicted"/>
<evidence type="ECO:0000256" key="1">
    <source>
        <dbReference type="SAM" id="SignalP"/>
    </source>
</evidence>
<feature type="non-terminal residue" evidence="2">
    <location>
        <position position="120"/>
    </location>
</feature>
<evidence type="ECO:0000313" key="3">
    <source>
        <dbReference type="Proteomes" id="UP000054359"/>
    </source>
</evidence>
<dbReference type="OrthoDB" id="10400053at2759"/>
<sequence length="120" mass="13429">MWSSKFHSILPFLCFSILLLSPATALPLMTHKALEELLKMGIVGVIIGGAHHHLSKQKEQENSNQPAVSAQHHRPMLLPMPWHHPSVPQHPFMRAPPLLPPYLSHHPPPGHILPQVPPIH</sequence>
<feature type="chain" id="PRO_5001830675" evidence="1">
    <location>
        <begin position="26"/>
        <end position="120"/>
    </location>
</feature>
<name>A0A087UKX3_STEMI</name>
<protein>
    <submittedName>
        <fullName evidence="2">Uncharacterized protein</fullName>
    </submittedName>
</protein>
<gene>
    <name evidence="2" type="ORF">X975_04299</name>
</gene>